<reference evidence="2 3" key="1">
    <citation type="submission" date="2020-08" db="EMBL/GenBank/DDBJ databases">
        <title>Genomic Encyclopedia of Type Strains, Phase III (KMG-III): the genomes of soil and plant-associated and newly described type strains.</title>
        <authorList>
            <person name="Whitman W."/>
        </authorList>
    </citation>
    <scope>NUCLEOTIDE SEQUENCE [LARGE SCALE GENOMIC DNA]</scope>
    <source>
        <strain evidence="2 3">CECT 8572</strain>
    </source>
</reference>
<comment type="caution">
    <text evidence="2">The sequence shown here is derived from an EMBL/GenBank/DDBJ whole genome shotgun (WGS) entry which is preliminary data.</text>
</comment>
<keyword evidence="3" id="KW-1185">Reference proteome</keyword>
<dbReference type="EMBL" id="JACIBX010000001">
    <property type="protein sequence ID" value="MBB3710622.1"/>
    <property type="molecule type" value="Genomic_DNA"/>
</dbReference>
<sequence>MRQHFIISAAAVALSSTAALAEPIAFEAILAPTDEIRMEFGDDSKHFLLMVRREGEATGDGMFDGARVVEHGYHDIMPPSGGDPQGYLEVTTDAGDIAYLKWIVRAVFVKGEEGPRLIDYGHWEMVSGTGALAGMTGVGTLQIKPASETERTFVVEGEIGEAP</sequence>
<gene>
    <name evidence="2" type="ORF">FHS00_000175</name>
</gene>
<feature type="chain" id="PRO_5047326667" evidence="1">
    <location>
        <begin position="22"/>
        <end position="163"/>
    </location>
</feature>
<organism evidence="2 3">
    <name type="scientific">Limimaricola variabilis</name>
    <dbReference type="NCBI Taxonomy" id="1492771"/>
    <lineage>
        <taxon>Bacteria</taxon>
        <taxon>Pseudomonadati</taxon>
        <taxon>Pseudomonadota</taxon>
        <taxon>Alphaproteobacteria</taxon>
        <taxon>Rhodobacterales</taxon>
        <taxon>Paracoccaceae</taxon>
        <taxon>Limimaricola</taxon>
    </lineage>
</organism>
<proteinExistence type="predicted"/>
<dbReference type="RefSeq" id="WP_183468967.1">
    <property type="nucleotide sequence ID" value="NZ_JACIBX010000001.1"/>
</dbReference>
<keyword evidence="1" id="KW-0732">Signal</keyword>
<evidence type="ECO:0000313" key="3">
    <source>
        <dbReference type="Proteomes" id="UP000576152"/>
    </source>
</evidence>
<evidence type="ECO:0000256" key="1">
    <source>
        <dbReference type="SAM" id="SignalP"/>
    </source>
</evidence>
<evidence type="ECO:0000313" key="2">
    <source>
        <dbReference type="EMBL" id="MBB3710622.1"/>
    </source>
</evidence>
<feature type="signal peptide" evidence="1">
    <location>
        <begin position="1"/>
        <end position="21"/>
    </location>
</feature>
<protein>
    <submittedName>
        <fullName evidence="2">Uncharacterized protein</fullName>
    </submittedName>
</protein>
<name>A0ABR6HJG5_9RHOB</name>
<accession>A0ABR6HJG5</accession>
<dbReference type="Proteomes" id="UP000576152">
    <property type="component" value="Unassembled WGS sequence"/>
</dbReference>